<dbReference type="SMART" id="SM00408">
    <property type="entry name" value="IGc2"/>
    <property type="match status" value="3"/>
</dbReference>
<comment type="subcellular location">
    <subcellularLocation>
        <location evidence="1">Membrane</location>
        <topology evidence="1">Single-pass type I membrane protein</topology>
    </subcellularLocation>
</comment>
<proteinExistence type="inferred from homology"/>
<dbReference type="SMART" id="SM00060">
    <property type="entry name" value="FN3"/>
    <property type="match status" value="2"/>
</dbReference>
<feature type="compositionally biased region" description="Low complexity" evidence="16">
    <location>
        <begin position="961"/>
        <end position="982"/>
    </location>
</feature>
<keyword evidence="10" id="KW-0325">Glycoprotein</keyword>
<feature type="region of interest" description="Disordered" evidence="16">
    <location>
        <begin position="1056"/>
        <end position="1184"/>
    </location>
</feature>
<evidence type="ECO:0000256" key="11">
    <source>
        <dbReference type="ARBA" id="ARBA00023319"/>
    </source>
</evidence>
<evidence type="ECO:0000256" key="7">
    <source>
        <dbReference type="ARBA" id="ARBA00022989"/>
    </source>
</evidence>
<feature type="region of interest" description="Disordered" evidence="16">
    <location>
        <begin position="908"/>
        <end position="989"/>
    </location>
</feature>
<evidence type="ECO:0000256" key="4">
    <source>
        <dbReference type="ARBA" id="ARBA00022729"/>
    </source>
</evidence>
<keyword evidence="20" id="KW-1185">Reference proteome</keyword>
<dbReference type="SUPFAM" id="SSF48726">
    <property type="entry name" value="Immunoglobulin"/>
    <property type="match status" value="4"/>
</dbReference>
<reference evidence="21" key="1">
    <citation type="submission" date="2025-08" db="UniProtKB">
        <authorList>
            <consortium name="RefSeq"/>
        </authorList>
    </citation>
    <scope>IDENTIFICATION</scope>
    <source>
        <strain evidence="21">MV-25-SWS-2005</strain>
        <tissue evidence="21">Whole body</tissue>
    </source>
</reference>
<dbReference type="SMART" id="SM00409">
    <property type="entry name" value="IG"/>
    <property type="match status" value="4"/>
</dbReference>
<feature type="domain" description="Fibronectin type-III" evidence="19">
    <location>
        <begin position="526"/>
        <end position="654"/>
    </location>
</feature>
<keyword evidence="4" id="KW-0732">Signal</keyword>
<evidence type="ECO:0000256" key="10">
    <source>
        <dbReference type="ARBA" id="ARBA00023180"/>
    </source>
</evidence>
<gene>
    <name evidence="21" type="primary">boi</name>
</gene>
<dbReference type="InParanoid" id="A0A6I8W756"/>
<keyword evidence="8 17" id="KW-0472">Membrane</keyword>
<dbReference type="PANTHER" id="PTHR44170:SF33">
    <property type="entry name" value="BROTHER OF IHOG, ISOFORM G-RELATED"/>
    <property type="match status" value="1"/>
</dbReference>
<evidence type="ECO:0000256" key="15">
    <source>
        <dbReference type="ARBA" id="ARBA00041099"/>
    </source>
</evidence>
<dbReference type="CDD" id="cd00063">
    <property type="entry name" value="FN3"/>
    <property type="match status" value="2"/>
</dbReference>
<keyword evidence="3 17" id="KW-0812">Transmembrane</keyword>
<evidence type="ECO:0000256" key="5">
    <source>
        <dbReference type="ARBA" id="ARBA00022737"/>
    </source>
</evidence>
<dbReference type="RefSeq" id="XP_033239183.1">
    <property type="nucleotide sequence ID" value="XM_033383292.1"/>
</dbReference>
<keyword evidence="11" id="KW-0393">Immunoglobulin domain</keyword>
<dbReference type="GO" id="GO:0030424">
    <property type="term" value="C:axon"/>
    <property type="evidence" value="ECO:0007669"/>
    <property type="project" value="TreeGrafter"/>
</dbReference>
<feature type="domain" description="Ig-like" evidence="18">
    <location>
        <begin position="80"/>
        <end position="180"/>
    </location>
</feature>
<dbReference type="SUPFAM" id="SSF49265">
    <property type="entry name" value="Fibronectin type III"/>
    <property type="match status" value="1"/>
</dbReference>
<evidence type="ECO:0000256" key="14">
    <source>
        <dbReference type="ARBA" id="ARBA00038530"/>
    </source>
</evidence>
<feature type="domain" description="Ig-like" evidence="18">
    <location>
        <begin position="290"/>
        <end position="364"/>
    </location>
</feature>
<evidence type="ECO:0000256" key="8">
    <source>
        <dbReference type="ARBA" id="ARBA00023136"/>
    </source>
</evidence>
<dbReference type="PANTHER" id="PTHR44170">
    <property type="entry name" value="PROTEIN SIDEKICK"/>
    <property type="match status" value="1"/>
</dbReference>
<evidence type="ECO:0000256" key="17">
    <source>
        <dbReference type="SAM" id="Phobius"/>
    </source>
</evidence>
<protein>
    <recommendedName>
        <fullName evidence="15">Interference hedgehog</fullName>
    </recommendedName>
</protein>
<feature type="domain" description="Fibronectin type-III" evidence="19">
    <location>
        <begin position="661"/>
        <end position="766"/>
    </location>
</feature>
<dbReference type="Proteomes" id="UP000001819">
    <property type="component" value="Chromosome X"/>
</dbReference>
<dbReference type="InterPro" id="IPR013783">
    <property type="entry name" value="Ig-like_fold"/>
</dbReference>
<comment type="similarity">
    <text evidence="13">Belongs to the immunoglobulin superfamily. IHOG family.</text>
</comment>
<evidence type="ECO:0000259" key="19">
    <source>
        <dbReference type="PROSITE" id="PS50853"/>
    </source>
</evidence>
<evidence type="ECO:0000256" key="16">
    <source>
        <dbReference type="SAM" id="MobiDB-lite"/>
    </source>
</evidence>
<accession>A0A6I8W756</accession>
<feature type="region of interest" description="Disordered" evidence="16">
    <location>
        <begin position="475"/>
        <end position="530"/>
    </location>
</feature>
<feature type="transmembrane region" description="Helical" evidence="17">
    <location>
        <begin position="791"/>
        <end position="814"/>
    </location>
</feature>
<dbReference type="GO" id="GO:0008201">
    <property type="term" value="F:heparin binding"/>
    <property type="evidence" value="ECO:0007669"/>
    <property type="project" value="UniProtKB-KW"/>
</dbReference>
<dbReference type="PROSITE" id="PS50835">
    <property type="entry name" value="IG_LIKE"/>
    <property type="match status" value="4"/>
</dbReference>
<dbReference type="FunFam" id="2.60.40.10:FF:001773">
    <property type="entry name" value="Interference hedgehog"/>
    <property type="match status" value="1"/>
</dbReference>
<evidence type="ECO:0000256" key="12">
    <source>
        <dbReference type="ARBA" id="ARBA00037573"/>
    </source>
</evidence>
<feature type="compositionally biased region" description="Low complexity" evidence="16">
    <location>
        <begin position="1102"/>
        <end position="1125"/>
    </location>
</feature>
<evidence type="ECO:0000259" key="18">
    <source>
        <dbReference type="PROSITE" id="PS50835"/>
    </source>
</evidence>
<dbReference type="Gene3D" id="2.60.40.10">
    <property type="entry name" value="Immunoglobulins"/>
    <property type="match status" value="6"/>
</dbReference>
<dbReference type="Pfam" id="PF13927">
    <property type="entry name" value="Ig_3"/>
    <property type="match status" value="3"/>
</dbReference>
<comment type="function">
    <text evidence="12">Mediates response to the active Hedgehog (Hh) protein signal in embryos, functioning upstream or at the level of patched (ptc).</text>
</comment>
<dbReference type="InterPro" id="IPR003599">
    <property type="entry name" value="Ig_sub"/>
</dbReference>
<dbReference type="InterPro" id="IPR003961">
    <property type="entry name" value="FN3_dom"/>
</dbReference>
<feature type="domain" description="Ig-like" evidence="18">
    <location>
        <begin position="381"/>
        <end position="467"/>
    </location>
</feature>
<keyword evidence="2" id="KW-0358">Heparin-binding</keyword>
<name>A0A6I8W756_DROPS</name>
<dbReference type="CDD" id="cd00096">
    <property type="entry name" value="Ig"/>
    <property type="match status" value="1"/>
</dbReference>
<evidence type="ECO:0000256" key="6">
    <source>
        <dbReference type="ARBA" id="ARBA00022974"/>
    </source>
</evidence>
<keyword evidence="6" id="KW-0654">Proteoglycan</keyword>
<evidence type="ECO:0000256" key="1">
    <source>
        <dbReference type="ARBA" id="ARBA00004479"/>
    </source>
</evidence>
<evidence type="ECO:0000313" key="20">
    <source>
        <dbReference type="Proteomes" id="UP000001819"/>
    </source>
</evidence>
<sequence length="1184" mass="128893">MVMMMMLMNLLSFFCFPGFIELSSAPLLFVLPCVYSARFSVGDKQFPGGTRAMARLVTLCLALTLILSLALSSSTSSSSPSTLGVYIERAPESAVAPKGDEVVFECEMNLKPDRLEWRFRENGSVAYRYLRPSGGYNVTNSNEERTWKLRIYVSPQTVGDYQCVAWYGPGALASTPARLTLVSISIDNPNGYSRPHAVRWSVAPRNCVLIRCGTVTSSPPAIWSFYRNGEKLPQTEMLVSGAGGALVLSSVGAKDAGNYTCAATNAITGVEVRLPQVIDLRVDYTDRTQPYFLQQPASQLQARPGETIILECPGVGSPRPEAVWSSPTLPSINHNRSRVLAYGLQITDVRPEDQGSYVCRLDNGIAPVRVHMIKLQVLERPSILRGPAATLTNEGDSLTLECSATGNPQPEIYWLLNGEDASTDNETLAENRSLLIHHVQKRHAGVVQCFARNTLGEISEGNMLRVNPLQISGEDYQPLGNVPMRSSHDSGSGGSSSGSGFSSSSGSGGGSRNKGKRKYNRLDMVPPSRPNVTRLADDAVMLRWNVPRNDGLSINFFKVQYRMLGDSFRKIPRENWQTTNENIPYGYWKATRGRDRHDRDQQQQHEVTVGPKNFTSSVTGLRPDRYYRFRIVAVYSNNDNKEGNTSLKFFLERGVAKSNLPVPDLRDVEPYSESAVLLHWTLAAAAVPATATGSSSDSSIDGYYAYYRPTDSAGEYLKATVDGGHTRRFKIDMLRAGTAYEFKLQTFNAHAASEFSAIRQARTKKLNEPTASSTTPLMVPANQGKPSQSSIYPVIAGAAVVGLLLLIATVVACVRRRKNSQPEDENKPQLEHIQADFVTSAVLGVGGHHKSGGDVRRLNGVIPRMNITPNPLAQDTASDKNRNVMELRFMPPLSNGHGKGNGIHCIPGGGPGEAAEDEDALQAMASSSCETLEACDGISQQQQEPSPSMDAPSKPLPPLPKKSTSATNATTATGAGAGSSSGKPVNGNAGVVAAMHQSGLHHAQPYHPPGTPTMLHKRLDYHQQQLQQQPPPVPPHASYYQQQQAPIHLPGACGPSPMLERSVRGLQQHQQPSYGAGFPEDGTPTPSRIPSLRRQRRASGSQHNSHSNLNLNHHQHHNNNNNLPPHHQHLHHHQGHQGLVGIPIVPGSPRVQRSPMPSRAMIKRTRLGSHTDNISSGSLNSIEV</sequence>
<feature type="domain" description="Ig-like" evidence="18">
    <location>
        <begin position="195"/>
        <end position="273"/>
    </location>
</feature>
<dbReference type="AlphaFoldDB" id="A0A6I8W756"/>
<feature type="compositionally biased region" description="Polar residues" evidence="16">
    <location>
        <begin position="1168"/>
        <end position="1184"/>
    </location>
</feature>
<evidence type="ECO:0000256" key="3">
    <source>
        <dbReference type="ARBA" id="ARBA00022692"/>
    </source>
</evidence>
<comment type="subunit">
    <text evidence="14">Homodimer. Heterotetramer; 2 iHog chains bind 2 hh chains when facilitated by heparin, heparin is required to promote high-affinity interactions between hh and iHog.</text>
</comment>
<organism evidence="20 21">
    <name type="scientific">Drosophila pseudoobscura pseudoobscura</name>
    <name type="common">Fruit fly</name>
    <dbReference type="NCBI Taxonomy" id="46245"/>
    <lineage>
        <taxon>Eukaryota</taxon>
        <taxon>Metazoa</taxon>
        <taxon>Ecdysozoa</taxon>
        <taxon>Arthropoda</taxon>
        <taxon>Hexapoda</taxon>
        <taxon>Insecta</taxon>
        <taxon>Pterygota</taxon>
        <taxon>Neoptera</taxon>
        <taxon>Endopterygota</taxon>
        <taxon>Diptera</taxon>
        <taxon>Brachycera</taxon>
        <taxon>Muscomorpha</taxon>
        <taxon>Ephydroidea</taxon>
        <taxon>Drosophilidae</taxon>
        <taxon>Drosophila</taxon>
        <taxon>Sophophora</taxon>
    </lineage>
</organism>
<evidence type="ECO:0000313" key="21">
    <source>
        <dbReference type="RefSeq" id="XP_033239183.1"/>
    </source>
</evidence>
<dbReference type="GO" id="GO:0048513">
    <property type="term" value="P:animal organ development"/>
    <property type="evidence" value="ECO:0007669"/>
    <property type="project" value="UniProtKB-ARBA"/>
</dbReference>
<feature type="compositionally biased region" description="Basic residues" evidence="16">
    <location>
        <begin position="1126"/>
        <end position="1135"/>
    </location>
</feature>
<evidence type="ECO:0000256" key="2">
    <source>
        <dbReference type="ARBA" id="ARBA00022674"/>
    </source>
</evidence>
<dbReference type="FunCoup" id="A0A6I8W756">
    <property type="interactions" value="88"/>
</dbReference>
<keyword evidence="7 17" id="KW-1133">Transmembrane helix</keyword>
<dbReference type="InterPro" id="IPR007110">
    <property type="entry name" value="Ig-like_dom"/>
</dbReference>
<evidence type="ECO:0000256" key="9">
    <source>
        <dbReference type="ARBA" id="ARBA00023157"/>
    </source>
</evidence>
<dbReference type="GO" id="GO:0005886">
    <property type="term" value="C:plasma membrane"/>
    <property type="evidence" value="ECO:0007669"/>
    <property type="project" value="TreeGrafter"/>
</dbReference>
<keyword evidence="9" id="KW-1015">Disulfide bond</keyword>
<keyword evidence="5" id="KW-0677">Repeat</keyword>
<dbReference type="InterPro" id="IPR003598">
    <property type="entry name" value="Ig_sub2"/>
</dbReference>
<dbReference type="InterPro" id="IPR036179">
    <property type="entry name" value="Ig-like_dom_sf"/>
</dbReference>
<evidence type="ECO:0000256" key="13">
    <source>
        <dbReference type="ARBA" id="ARBA00038144"/>
    </source>
</evidence>
<dbReference type="InterPro" id="IPR036116">
    <property type="entry name" value="FN3_sf"/>
</dbReference>
<dbReference type="GO" id="GO:0007411">
    <property type="term" value="P:axon guidance"/>
    <property type="evidence" value="ECO:0007669"/>
    <property type="project" value="TreeGrafter"/>
</dbReference>
<dbReference type="Pfam" id="PF00041">
    <property type="entry name" value="fn3"/>
    <property type="match status" value="1"/>
</dbReference>
<dbReference type="GO" id="GO:0098609">
    <property type="term" value="P:cell-cell adhesion"/>
    <property type="evidence" value="ECO:0007669"/>
    <property type="project" value="TreeGrafter"/>
</dbReference>
<dbReference type="PROSITE" id="PS50853">
    <property type="entry name" value="FN3"/>
    <property type="match status" value="2"/>
</dbReference>
<dbReference type="FunFam" id="2.60.40.10:FF:001747">
    <property type="entry name" value="Interference hedgehog"/>
    <property type="match status" value="1"/>
</dbReference>